<feature type="transmembrane region" description="Helical" evidence="2">
    <location>
        <begin position="101"/>
        <end position="122"/>
    </location>
</feature>
<sequence>MSTPQISEGNTMFPVQDLIMASRLALLVGYCLDVLLYGILTVQTYLYYIAFPNDKKITKAIVGFVYSVGTIQTLVALHDFFKSFCVMDSSAVLFDDAVFNSFMWLTIPLSSTLVATVAQLFYAHRIYVLSRKKVVTAVVTILALAQLSFGLISTADFAHDIPGESPISGSMSAVGWGAAGMTCDLLITVYMFRFLTIQMGRSSKTTQALLTRIKRLLLETGLLTAVLATTYPLLLALVGNNTYAIPGLTLGKIYSNSILVLLNNRFTIVGGRNEAGFEFEADSYQLSEVPRRENVEHGTSNTLRPGQSRS</sequence>
<dbReference type="PANTHER" id="PTHR40465:SF1">
    <property type="entry name" value="DUF6534 DOMAIN-CONTAINING PROTEIN"/>
    <property type="match status" value="1"/>
</dbReference>
<evidence type="ECO:0000256" key="2">
    <source>
        <dbReference type="SAM" id="Phobius"/>
    </source>
</evidence>
<dbReference type="EMBL" id="JABXXO010000006">
    <property type="protein sequence ID" value="KAF7776449.1"/>
    <property type="molecule type" value="Genomic_DNA"/>
</dbReference>
<reference evidence="4 5" key="1">
    <citation type="journal article" name="Sci. Rep.">
        <title>Telomere-to-telomere assembled and centromere annotated genomes of the two main subspecies of the button mushroom Agaricus bisporus reveal especially polymorphic chromosome ends.</title>
        <authorList>
            <person name="Sonnenberg A.S.M."/>
            <person name="Sedaghat-Telgerd N."/>
            <person name="Lavrijssen B."/>
            <person name="Ohm R.A."/>
            <person name="Hendrickx P.M."/>
            <person name="Scholtmeijer K."/>
            <person name="Baars J.J.P."/>
            <person name="van Peer A."/>
        </authorList>
    </citation>
    <scope>NUCLEOTIDE SEQUENCE [LARGE SCALE GENOMIC DNA]</scope>
    <source>
        <strain evidence="4 5">H119_p4</strain>
    </source>
</reference>
<evidence type="ECO:0000256" key="1">
    <source>
        <dbReference type="SAM" id="MobiDB-lite"/>
    </source>
</evidence>
<feature type="compositionally biased region" description="Polar residues" evidence="1">
    <location>
        <begin position="297"/>
        <end position="310"/>
    </location>
</feature>
<proteinExistence type="predicted"/>
<keyword evidence="2" id="KW-1133">Transmembrane helix</keyword>
<gene>
    <name evidence="4" type="ORF">Agabi119p4_4842</name>
</gene>
<keyword evidence="2" id="KW-0812">Transmembrane</keyword>
<feature type="transmembrane region" description="Helical" evidence="2">
    <location>
        <begin position="173"/>
        <end position="195"/>
    </location>
</feature>
<feature type="domain" description="DUF6534" evidence="3">
    <location>
        <begin position="181"/>
        <end position="265"/>
    </location>
</feature>
<organism evidence="4 5">
    <name type="scientific">Agaricus bisporus var. burnettii</name>
    <dbReference type="NCBI Taxonomy" id="192524"/>
    <lineage>
        <taxon>Eukaryota</taxon>
        <taxon>Fungi</taxon>
        <taxon>Dikarya</taxon>
        <taxon>Basidiomycota</taxon>
        <taxon>Agaricomycotina</taxon>
        <taxon>Agaricomycetes</taxon>
        <taxon>Agaricomycetidae</taxon>
        <taxon>Agaricales</taxon>
        <taxon>Agaricineae</taxon>
        <taxon>Agaricaceae</taxon>
        <taxon>Agaricus</taxon>
    </lineage>
</organism>
<evidence type="ECO:0000313" key="5">
    <source>
        <dbReference type="Proteomes" id="UP000629468"/>
    </source>
</evidence>
<dbReference type="Pfam" id="PF20152">
    <property type="entry name" value="DUF6534"/>
    <property type="match status" value="1"/>
</dbReference>
<name>A0A8H7F419_AGABI</name>
<dbReference type="AlphaFoldDB" id="A0A8H7F419"/>
<feature type="transmembrane region" description="Helical" evidence="2">
    <location>
        <begin position="216"/>
        <end position="237"/>
    </location>
</feature>
<feature type="transmembrane region" description="Helical" evidence="2">
    <location>
        <begin position="60"/>
        <end position="81"/>
    </location>
</feature>
<dbReference type="PANTHER" id="PTHR40465">
    <property type="entry name" value="CHROMOSOME 1, WHOLE GENOME SHOTGUN SEQUENCE"/>
    <property type="match status" value="1"/>
</dbReference>
<dbReference type="InterPro" id="IPR045339">
    <property type="entry name" value="DUF6534"/>
</dbReference>
<evidence type="ECO:0000259" key="3">
    <source>
        <dbReference type="Pfam" id="PF20152"/>
    </source>
</evidence>
<feature type="region of interest" description="Disordered" evidence="1">
    <location>
        <begin position="290"/>
        <end position="310"/>
    </location>
</feature>
<keyword evidence="2" id="KW-0472">Membrane</keyword>
<protein>
    <recommendedName>
        <fullName evidence="3">DUF6534 domain-containing protein</fullName>
    </recommendedName>
</protein>
<accession>A0A8H7F419</accession>
<feature type="transmembrane region" description="Helical" evidence="2">
    <location>
        <begin position="24"/>
        <end position="48"/>
    </location>
</feature>
<evidence type="ECO:0000313" key="4">
    <source>
        <dbReference type="EMBL" id="KAF7776449.1"/>
    </source>
</evidence>
<comment type="caution">
    <text evidence="4">The sequence shown here is derived from an EMBL/GenBank/DDBJ whole genome shotgun (WGS) entry which is preliminary data.</text>
</comment>
<feature type="transmembrane region" description="Helical" evidence="2">
    <location>
        <begin position="134"/>
        <end position="153"/>
    </location>
</feature>
<dbReference type="Proteomes" id="UP000629468">
    <property type="component" value="Unassembled WGS sequence"/>
</dbReference>
<feature type="transmembrane region" description="Helical" evidence="2">
    <location>
        <begin position="243"/>
        <end position="262"/>
    </location>
</feature>